<dbReference type="InterPro" id="IPR039425">
    <property type="entry name" value="RNA_pol_sigma-70-like"/>
</dbReference>
<keyword evidence="3" id="KW-0731">Sigma factor</keyword>
<dbReference type="RefSeq" id="WP_389213646.1">
    <property type="nucleotide sequence ID" value="NZ_JBIACJ010000001.1"/>
</dbReference>
<evidence type="ECO:0000256" key="3">
    <source>
        <dbReference type="ARBA" id="ARBA00023082"/>
    </source>
</evidence>
<dbReference type="Pfam" id="PF08281">
    <property type="entry name" value="Sigma70_r4_2"/>
    <property type="match status" value="1"/>
</dbReference>
<dbReference type="Gene3D" id="1.10.10.10">
    <property type="entry name" value="Winged helix-like DNA-binding domain superfamily/Winged helix DNA-binding domain"/>
    <property type="match status" value="1"/>
</dbReference>
<evidence type="ECO:0000259" key="5">
    <source>
        <dbReference type="Pfam" id="PF04542"/>
    </source>
</evidence>
<dbReference type="EMBL" id="JBIACJ010000001">
    <property type="protein sequence ID" value="MFE8694747.1"/>
    <property type="molecule type" value="Genomic_DNA"/>
</dbReference>
<evidence type="ECO:0000259" key="6">
    <source>
        <dbReference type="Pfam" id="PF08281"/>
    </source>
</evidence>
<dbReference type="PANTHER" id="PTHR43133">
    <property type="entry name" value="RNA POLYMERASE ECF-TYPE SIGMA FACTO"/>
    <property type="match status" value="1"/>
</dbReference>
<evidence type="ECO:0000256" key="1">
    <source>
        <dbReference type="ARBA" id="ARBA00010641"/>
    </source>
</evidence>
<dbReference type="InterPro" id="IPR013325">
    <property type="entry name" value="RNA_pol_sigma_r2"/>
</dbReference>
<dbReference type="InterPro" id="IPR014284">
    <property type="entry name" value="RNA_pol_sigma-70_dom"/>
</dbReference>
<evidence type="ECO:0000256" key="2">
    <source>
        <dbReference type="ARBA" id="ARBA00023015"/>
    </source>
</evidence>
<name>A0ABW6JTK6_9BACI</name>
<organism evidence="7 8">
    <name type="scientific">Cytobacillus mangrovibacter</name>
    <dbReference type="NCBI Taxonomy" id="3299024"/>
    <lineage>
        <taxon>Bacteria</taxon>
        <taxon>Bacillati</taxon>
        <taxon>Bacillota</taxon>
        <taxon>Bacilli</taxon>
        <taxon>Bacillales</taxon>
        <taxon>Bacillaceae</taxon>
        <taxon>Cytobacillus</taxon>
    </lineage>
</organism>
<dbReference type="SUPFAM" id="SSF88946">
    <property type="entry name" value="Sigma2 domain of RNA polymerase sigma factors"/>
    <property type="match status" value="1"/>
</dbReference>
<dbReference type="InterPro" id="IPR013324">
    <property type="entry name" value="RNA_pol_sigma_r3/r4-like"/>
</dbReference>
<evidence type="ECO:0000313" key="7">
    <source>
        <dbReference type="EMBL" id="MFE8694747.1"/>
    </source>
</evidence>
<dbReference type="Proteomes" id="UP001601058">
    <property type="component" value="Unassembled WGS sequence"/>
</dbReference>
<feature type="domain" description="RNA polymerase sigma-70 region 2" evidence="5">
    <location>
        <begin position="15"/>
        <end position="78"/>
    </location>
</feature>
<sequence length="172" mass="20956">MRKLQQQNDLFETIVNDYLNEIRKLVYSYVKNHHTMEEITQEVFLTAYQKLDQFRGDSSIKTWLFQIAINKSKDYLKSWHYRYMSMNQFFQERGTVKSVEAELIDKQRNQELAEAIMSLPVKYREIIILYYYYDLDSNEISNLLNMNVSTVRTRLTRGRDLIKRRFDIEWTH</sequence>
<dbReference type="Gene3D" id="1.10.1740.10">
    <property type="match status" value="1"/>
</dbReference>
<keyword evidence="8" id="KW-1185">Reference proteome</keyword>
<dbReference type="NCBIfam" id="TIGR02937">
    <property type="entry name" value="sigma70-ECF"/>
    <property type="match status" value="1"/>
</dbReference>
<feature type="domain" description="RNA polymerase sigma factor 70 region 4 type 2" evidence="6">
    <location>
        <begin position="110"/>
        <end position="159"/>
    </location>
</feature>
<proteinExistence type="inferred from homology"/>
<protein>
    <submittedName>
        <fullName evidence="7">Sigma-70 family RNA polymerase sigma factor</fullName>
    </submittedName>
</protein>
<accession>A0ABW6JTK6</accession>
<dbReference type="SUPFAM" id="SSF88659">
    <property type="entry name" value="Sigma3 and sigma4 domains of RNA polymerase sigma factors"/>
    <property type="match status" value="1"/>
</dbReference>
<dbReference type="InterPro" id="IPR007627">
    <property type="entry name" value="RNA_pol_sigma70_r2"/>
</dbReference>
<reference evidence="7 8" key="1">
    <citation type="submission" date="2024-08" db="EMBL/GenBank/DDBJ databases">
        <title>Two novel Cytobacillus novel species.</title>
        <authorList>
            <person name="Liu G."/>
        </authorList>
    </citation>
    <scope>NUCLEOTIDE SEQUENCE [LARGE SCALE GENOMIC DNA]</scope>
    <source>
        <strain evidence="7 8">FJAT-53684</strain>
    </source>
</reference>
<evidence type="ECO:0000313" key="8">
    <source>
        <dbReference type="Proteomes" id="UP001601058"/>
    </source>
</evidence>
<dbReference type="Pfam" id="PF04542">
    <property type="entry name" value="Sigma70_r2"/>
    <property type="match status" value="1"/>
</dbReference>
<comment type="similarity">
    <text evidence="1">Belongs to the sigma-70 factor family. ECF subfamily.</text>
</comment>
<dbReference type="InterPro" id="IPR036388">
    <property type="entry name" value="WH-like_DNA-bd_sf"/>
</dbReference>
<keyword evidence="4" id="KW-0804">Transcription</keyword>
<gene>
    <name evidence="7" type="ORF">ACFYKT_00080</name>
</gene>
<dbReference type="InterPro" id="IPR013249">
    <property type="entry name" value="RNA_pol_sigma70_r4_t2"/>
</dbReference>
<comment type="caution">
    <text evidence="7">The sequence shown here is derived from an EMBL/GenBank/DDBJ whole genome shotgun (WGS) entry which is preliminary data.</text>
</comment>
<keyword evidence="2" id="KW-0805">Transcription regulation</keyword>
<dbReference type="PANTHER" id="PTHR43133:SF60">
    <property type="entry name" value="RNA POLYMERASE SIGMA FACTOR SIGV"/>
    <property type="match status" value="1"/>
</dbReference>
<dbReference type="CDD" id="cd06171">
    <property type="entry name" value="Sigma70_r4"/>
    <property type="match status" value="1"/>
</dbReference>
<evidence type="ECO:0000256" key="4">
    <source>
        <dbReference type="ARBA" id="ARBA00023163"/>
    </source>
</evidence>